<evidence type="ECO:0000256" key="2">
    <source>
        <dbReference type="ARBA" id="ARBA00022840"/>
    </source>
</evidence>
<protein>
    <submittedName>
        <fullName evidence="5">Ribonucleotide-diphosphate reductase subunit alpha</fullName>
    </submittedName>
</protein>
<dbReference type="EMBL" id="CACRTO010000043">
    <property type="protein sequence ID" value="VYU58269.1"/>
    <property type="molecule type" value="Genomic_DNA"/>
</dbReference>
<dbReference type="PROSITE" id="PS51161">
    <property type="entry name" value="ATP_CONE"/>
    <property type="match status" value="1"/>
</dbReference>
<keyword evidence="1 3" id="KW-0547">Nucleotide-binding</keyword>
<proteinExistence type="predicted"/>
<evidence type="ECO:0000259" key="4">
    <source>
        <dbReference type="PROSITE" id="PS51161"/>
    </source>
</evidence>
<sequence length="89" mass="10283">MKIIKKDGRIEEFKIEKIKTSIENAANDSESMLNESDLKIIVSDVESILLKIRKDTLITSSYEVIGVIFDILKRDGFNKVLKTYIEFEK</sequence>
<reference evidence="5" key="1">
    <citation type="submission" date="2019-11" db="EMBL/GenBank/DDBJ databases">
        <authorList>
            <person name="Feng L."/>
        </authorList>
    </citation>
    <scope>NUCLEOTIDE SEQUENCE</scope>
    <source>
        <strain evidence="5">CTertiumLFYP3</strain>
    </source>
</reference>
<dbReference type="GO" id="GO:0005524">
    <property type="term" value="F:ATP binding"/>
    <property type="evidence" value="ECO:0007669"/>
    <property type="project" value="UniProtKB-UniRule"/>
</dbReference>
<evidence type="ECO:0000313" key="5">
    <source>
        <dbReference type="EMBL" id="VYU58269.1"/>
    </source>
</evidence>
<name>A0A6N3G3I0_9CLOT</name>
<keyword evidence="2 3" id="KW-0067">ATP-binding</keyword>
<gene>
    <name evidence="5" type="ORF">CTLFYP3_02960</name>
</gene>
<dbReference type="InterPro" id="IPR005144">
    <property type="entry name" value="ATP-cone_dom"/>
</dbReference>
<evidence type="ECO:0000256" key="1">
    <source>
        <dbReference type="ARBA" id="ARBA00022741"/>
    </source>
</evidence>
<dbReference type="Pfam" id="PF03477">
    <property type="entry name" value="ATP-cone"/>
    <property type="match status" value="1"/>
</dbReference>
<dbReference type="RefSeq" id="WP_156627402.1">
    <property type="nucleotide sequence ID" value="NZ_CACRTO010000043.1"/>
</dbReference>
<feature type="domain" description="ATP-cone" evidence="4">
    <location>
        <begin position="1"/>
        <end position="89"/>
    </location>
</feature>
<organism evidence="5">
    <name type="scientific">Clostridium tertium</name>
    <dbReference type="NCBI Taxonomy" id="1559"/>
    <lineage>
        <taxon>Bacteria</taxon>
        <taxon>Bacillati</taxon>
        <taxon>Bacillota</taxon>
        <taxon>Clostridia</taxon>
        <taxon>Eubacteriales</taxon>
        <taxon>Clostridiaceae</taxon>
        <taxon>Clostridium</taxon>
    </lineage>
</organism>
<dbReference type="AlphaFoldDB" id="A0A6N3G3I0"/>
<evidence type="ECO:0000256" key="3">
    <source>
        <dbReference type="PROSITE-ProRule" id="PRU00492"/>
    </source>
</evidence>
<accession>A0A6N3G3I0</accession>